<keyword evidence="1" id="KW-1133">Transmembrane helix</keyword>
<dbReference type="AlphaFoldDB" id="A0A6A5VRH0"/>
<protein>
    <submittedName>
        <fullName evidence="2">Uncharacterized protein</fullName>
    </submittedName>
</protein>
<dbReference type="PANTHER" id="PTHR34414:SF1">
    <property type="entry name" value="SUBTILISIN-LIKE SERINE PROTEASE"/>
    <property type="match status" value="1"/>
</dbReference>
<organism evidence="2 3">
    <name type="scientific">Bimuria novae-zelandiae CBS 107.79</name>
    <dbReference type="NCBI Taxonomy" id="1447943"/>
    <lineage>
        <taxon>Eukaryota</taxon>
        <taxon>Fungi</taxon>
        <taxon>Dikarya</taxon>
        <taxon>Ascomycota</taxon>
        <taxon>Pezizomycotina</taxon>
        <taxon>Dothideomycetes</taxon>
        <taxon>Pleosporomycetidae</taxon>
        <taxon>Pleosporales</taxon>
        <taxon>Massarineae</taxon>
        <taxon>Didymosphaeriaceae</taxon>
        <taxon>Bimuria</taxon>
    </lineage>
</organism>
<dbReference type="PANTHER" id="PTHR34414">
    <property type="entry name" value="HET DOMAIN-CONTAINING PROTEIN-RELATED"/>
    <property type="match status" value="1"/>
</dbReference>
<dbReference type="Proteomes" id="UP000800036">
    <property type="component" value="Unassembled WGS sequence"/>
</dbReference>
<dbReference type="InterPro" id="IPR046536">
    <property type="entry name" value="DUF6601"/>
</dbReference>
<keyword evidence="1" id="KW-0812">Transmembrane</keyword>
<evidence type="ECO:0000313" key="2">
    <source>
        <dbReference type="EMBL" id="KAF1979378.1"/>
    </source>
</evidence>
<feature type="transmembrane region" description="Helical" evidence="1">
    <location>
        <begin position="221"/>
        <end position="247"/>
    </location>
</feature>
<dbReference type="Pfam" id="PF20246">
    <property type="entry name" value="DUF6601"/>
    <property type="match status" value="1"/>
</dbReference>
<evidence type="ECO:0000313" key="3">
    <source>
        <dbReference type="Proteomes" id="UP000800036"/>
    </source>
</evidence>
<gene>
    <name evidence="2" type="ORF">BU23DRAFT_576974</name>
</gene>
<accession>A0A6A5VRH0</accession>
<reference evidence="2" key="1">
    <citation type="journal article" date="2020" name="Stud. Mycol.">
        <title>101 Dothideomycetes genomes: a test case for predicting lifestyles and emergence of pathogens.</title>
        <authorList>
            <person name="Haridas S."/>
            <person name="Albert R."/>
            <person name="Binder M."/>
            <person name="Bloem J."/>
            <person name="Labutti K."/>
            <person name="Salamov A."/>
            <person name="Andreopoulos B."/>
            <person name="Baker S."/>
            <person name="Barry K."/>
            <person name="Bills G."/>
            <person name="Bluhm B."/>
            <person name="Cannon C."/>
            <person name="Castanera R."/>
            <person name="Culley D."/>
            <person name="Daum C."/>
            <person name="Ezra D."/>
            <person name="Gonzalez J."/>
            <person name="Henrissat B."/>
            <person name="Kuo A."/>
            <person name="Liang C."/>
            <person name="Lipzen A."/>
            <person name="Lutzoni F."/>
            <person name="Magnuson J."/>
            <person name="Mondo S."/>
            <person name="Nolan M."/>
            <person name="Ohm R."/>
            <person name="Pangilinan J."/>
            <person name="Park H.-J."/>
            <person name="Ramirez L."/>
            <person name="Alfaro M."/>
            <person name="Sun H."/>
            <person name="Tritt A."/>
            <person name="Yoshinaga Y."/>
            <person name="Zwiers L.-H."/>
            <person name="Turgeon B."/>
            <person name="Goodwin S."/>
            <person name="Spatafora J."/>
            <person name="Crous P."/>
            <person name="Grigoriev I."/>
        </authorList>
    </citation>
    <scope>NUCLEOTIDE SEQUENCE</scope>
    <source>
        <strain evidence="2">CBS 107.79</strain>
    </source>
</reference>
<keyword evidence="3" id="KW-1185">Reference proteome</keyword>
<proteinExistence type="predicted"/>
<feature type="transmembrane region" description="Helical" evidence="1">
    <location>
        <begin position="181"/>
        <end position="201"/>
    </location>
</feature>
<sequence>MPSYNNYFVIFIIILLYERKITSLYRQRVKGREIIITEEPRLHLVWIRNRIFIKPLPRYLLSHAFWEMYLSESSDRSGNSRSNICKATTGFLRTYRYLIQHESDFNIAQQDGLQLIPKDVNWASFCRITAELCQVEDSNVSRRYRYGELRLTRLNLYAPLLLHKFHYEQVHGQYGDFFGRLYGPILFVFAVVSIILNAMQVELAVEQFVAPHWISVWSVCRWFSILTLMGAAVISAWFILLWLWIFLDEWIYTIRRKLEKRQKRRDGSRC</sequence>
<name>A0A6A5VRH0_9PLEO</name>
<evidence type="ECO:0000256" key="1">
    <source>
        <dbReference type="SAM" id="Phobius"/>
    </source>
</evidence>
<dbReference type="OrthoDB" id="5086500at2759"/>
<keyword evidence="1" id="KW-0472">Membrane</keyword>
<dbReference type="EMBL" id="ML976658">
    <property type="protein sequence ID" value="KAF1979378.1"/>
    <property type="molecule type" value="Genomic_DNA"/>
</dbReference>